<reference evidence="3 4" key="1">
    <citation type="submission" date="2019-01" db="EMBL/GenBank/DDBJ databases">
        <title>Leucobacter muris sp. nov. isolated from the nose of a laboratory mouse.</title>
        <authorList>
            <person name="Benga L."/>
            <person name="Sproeer C."/>
            <person name="Schumann P."/>
            <person name="Verbarg S."/>
            <person name="Bunk B."/>
            <person name="Engelhardt E."/>
            <person name="Benten P.M."/>
            <person name="Sager M."/>
        </authorList>
    </citation>
    <scope>NUCLEOTIDE SEQUENCE [LARGE SCALE GENOMIC DNA]</scope>
    <source>
        <strain evidence="3 4">DSM 101948</strain>
    </source>
</reference>
<dbReference type="PANTHER" id="PTHR12526:SF629">
    <property type="entry name" value="TEICHURONIC ACID BIOSYNTHESIS GLYCOSYLTRANSFERASE TUAH-RELATED"/>
    <property type="match status" value="1"/>
</dbReference>
<sequence>MAAHGDRAAKQPERTLVFFTNLFPYTPGEEFIEAEIGFLADSFDRVVVVPVAPYQNPGEVRELPEGTFLFTPAALNPQTTNLMRVAAFGLRHPLTTAAAVARALRRLPRLRRCLEDFKLDLFSCMVIESVLPQLTETLEGRQHCVFYSYWMHAPARSALQLRRRLRRPGIPVVTRAHGYDVYSERKAIDYLPQRELLFAGVEHVFTASEHGRDYLRARYPRFAGKIDTSHLGVTPAAAPHNAARDERHIVTCAYLREVKRIPLLIDGITELQRRGMQVRWTHLGGGEGSHADAVRAKAATQLAPGSFEFVGNLSNDGVRAWHAAHPASVFVNVSESEGVPVSIMEALAQGLPVVATDVGGNSELIDVAGGMFDGLLPSNATAEDIADRIETLLDAPQEQYRAYAAASFSHWQRNWSSEKNYGDFARYLQALAARG</sequence>
<evidence type="ECO:0000256" key="1">
    <source>
        <dbReference type="ARBA" id="ARBA00022676"/>
    </source>
</evidence>
<keyword evidence="4" id="KW-1185">Reference proteome</keyword>
<evidence type="ECO:0000313" key="4">
    <source>
        <dbReference type="Proteomes" id="UP000285768"/>
    </source>
</evidence>
<dbReference type="Gene3D" id="3.40.50.2000">
    <property type="entry name" value="Glycogen Phosphorylase B"/>
    <property type="match status" value="2"/>
</dbReference>
<dbReference type="EMBL" id="CP035037">
    <property type="protein sequence ID" value="QAB16821.1"/>
    <property type="molecule type" value="Genomic_DNA"/>
</dbReference>
<evidence type="ECO:0000313" key="3">
    <source>
        <dbReference type="EMBL" id="QAB16821.1"/>
    </source>
</evidence>
<name>A0ABX5QCN1_9MICO</name>
<protein>
    <submittedName>
        <fullName evidence="3">Glycosyltransferase</fullName>
    </submittedName>
</protein>
<dbReference type="PANTHER" id="PTHR12526">
    <property type="entry name" value="GLYCOSYLTRANSFERASE"/>
    <property type="match status" value="1"/>
</dbReference>
<evidence type="ECO:0000256" key="2">
    <source>
        <dbReference type="ARBA" id="ARBA00022679"/>
    </source>
</evidence>
<accession>A0ABX5QCN1</accession>
<dbReference type="SUPFAM" id="SSF53756">
    <property type="entry name" value="UDP-Glycosyltransferase/glycogen phosphorylase"/>
    <property type="match status" value="1"/>
</dbReference>
<keyword evidence="1" id="KW-0328">Glycosyltransferase</keyword>
<dbReference type="Pfam" id="PF13692">
    <property type="entry name" value="Glyco_trans_1_4"/>
    <property type="match status" value="1"/>
</dbReference>
<dbReference type="Proteomes" id="UP000285768">
    <property type="component" value="Chromosome"/>
</dbReference>
<keyword evidence="2" id="KW-0808">Transferase</keyword>
<dbReference type="RefSeq" id="WP_128386145.1">
    <property type="nucleotide sequence ID" value="NZ_CP035037.1"/>
</dbReference>
<gene>
    <name evidence="3" type="ORF">Leucomu_01720</name>
</gene>
<organism evidence="3 4">
    <name type="scientific">Leucobacter muris</name>
    <dbReference type="NCBI Taxonomy" id="1935379"/>
    <lineage>
        <taxon>Bacteria</taxon>
        <taxon>Bacillati</taxon>
        <taxon>Actinomycetota</taxon>
        <taxon>Actinomycetes</taxon>
        <taxon>Micrococcales</taxon>
        <taxon>Microbacteriaceae</taxon>
        <taxon>Leucobacter</taxon>
    </lineage>
</organism>
<proteinExistence type="predicted"/>